<dbReference type="InterPro" id="IPR024344">
    <property type="entry name" value="MDMPI_metal-binding"/>
</dbReference>
<reference evidence="2" key="1">
    <citation type="journal article" date="2010" name="PLoS Genet.">
        <title>The genome of a pathogenic rhodococcus: cooptive virulence underpinned by key gene acquisitions.</title>
        <authorList>
            <person name="Letek M."/>
            <person name="Gonzalez P."/>
            <person name="Macarthur I."/>
            <person name="Rodriguez H."/>
            <person name="Freeman T.C."/>
            <person name="Valero-Rello A."/>
            <person name="Blanco M."/>
            <person name="Buckley T."/>
            <person name="Cherevach I."/>
            <person name="Fahey R."/>
            <person name="Hapeshi A."/>
            <person name="Holdstock J."/>
            <person name="Leadon D."/>
            <person name="Navas J."/>
            <person name="Ocampo A."/>
            <person name="Quail M.A."/>
            <person name="Sanders M."/>
            <person name="Scortti M.M."/>
            <person name="Prescott J.F."/>
            <person name="Fogarty U."/>
            <person name="Meijer W.G."/>
            <person name="Parkhill J."/>
            <person name="Bentley S.D."/>
            <person name="Vazquez-Boland J.A."/>
        </authorList>
    </citation>
    <scope>NUCLEOTIDE SEQUENCE [LARGE SCALE GENOMIC DNA]</scope>
    <source>
        <strain evidence="2 3">103S</strain>
    </source>
</reference>
<organism evidence="2">
    <name type="scientific">Rhodococcus hoagii (strain 103S)</name>
    <name type="common">Rhodococcus equi</name>
    <dbReference type="NCBI Taxonomy" id="685727"/>
    <lineage>
        <taxon>Bacteria</taxon>
        <taxon>Bacillati</taxon>
        <taxon>Actinomycetota</taxon>
        <taxon>Actinomycetes</taxon>
        <taxon>Mycobacteriales</taxon>
        <taxon>Nocardiaceae</taxon>
        <taxon>Prescottella</taxon>
    </lineage>
</organism>
<dbReference type="Proteomes" id="UP001154400">
    <property type="component" value="Chromosome"/>
</dbReference>
<dbReference type="RefSeq" id="WP_013415770.1">
    <property type="nucleotide sequence ID" value="NC_014659.1"/>
</dbReference>
<dbReference type="KEGG" id="req:REQ_19460"/>
<dbReference type="NCBIfam" id="TIGR03083">
    <property type="entry name" value="maleylpyruvate isomerase family mycothiol-dependent enzyme"/>
    <property type="match status" value="1"/>
</dbReference>
<dbReference type="GO" id="GO:0046872">
    <property type="term" value="F:metal ion binding"/>
    <property type="evidence" value="ECO:0007669"/>
    <property type="project" value="InterPro"/>
</dbReference>
<accession>A0A3S5Y637</accession>
<dbReference type="AlphaFoldDB" id="A0A3S5Y637"/>
<dbReference type="EMBL" id="FN563149">
    <property type="protein sequence ID" value="CBH48008.1"/>
    <property type="molecule type" value="Genomic_DNA"/>
</dbReference>
<dbReference type="InterPro" id="IPR017517">
    <property type="entry name" value="Maleyloyr_isom"/>
</dbReference>
<sequence>MPYARDERHALVESMRAVGPDAPTLCGDWTARDLAAHLVLRERRLDAAPGIMVSALQGYTERVQRSIAAREWNALLGDVESGPPIWSPFHWVDEQANLAEMFVHHEDVRRAHDDWSVRTLPAGMQDKLWKLTTGIGRRSYRHSPVGVVLERPGGDRVSVRKAGDRTVTLRGEPAELLLHAFGRDQVRVEFVGSAEDVAAVTGLDRSL</sequence>
<evidence type="ECO:0000313" key="2">
    <source>
        <dbReference type="EMBL" id="CBH48008.1"/>
    </source>
</evidence>
<dbReference type="InterPro" id="IPR034660">
    <property type="entry name" value="DinB/YfiT-like"/>
</dbReference>
<dbReference type="InterPro" id="IPR017519">
    <property type="entry name" value="CHP03085"/>
</dbReference>
<proteinExistence type="predicted"/>
<gene>
    <name evidence="2" type="ordered locus">REQ_19460</name>
</gene>
<evidence type="ECO:0000259" key="1">
    <source>
        <dbReference type="Pfam" id="PF11716"/>
    </source>
</evidence>
<dbReference type="Pfam" id="PF11716">
    <property type="entry name" value="MDMPI_N"/>
    <property type="match status" value="1"/>
</dbReference>
<evidence type="ECO:0000313" key="3">
    <source>
        <dbReference type="Proteomes" id="UP000006892"/>
    </source>
</evidence>
<protein>
    <recommendedName>
        <fullName evidence="1">Mycothiol-dependent maleylpyruvate isomerase metal-binding domain-containing protein</fullName>
    </recommendedName>
</protein>
<name>A0A3S5Y637_RHOH1</name>
<dbReference type="NCBIfam" id="TIGR03085">
    <property type="entry name" value="TIGR03085 family metal-binding protein"/>
    <property type="match status" value="1"/>
</dbReference>
<feature type="domain" description="Mycothiol-dependent maleylpyruvate isomerase metal-binding" evidence="1">
    <location>
        <begin position="6"/>
        <end position="48"/>
    </location>
</feature>
<dbReference type="SUPFAM" id="SSF109854">
    <property type="entry name" value="DinB/YfiT-like putative metalloenzymes"/>
    <property type="match status" value="1"/>
</dbReference>